<dbReference type="InterPro" id="IPR029060">
    <property type="entry name" value="PIN-like_dom_sf"/>
</dbReference>
<keyword evidence="4" id="KW-0378">Hydrolase</keyword>
<keyword evidence="2" id="KW-0540">Nuclease</keyword>
<dbReference type="GO" id="GO:0004540">
    <property type="term" value="F:RNA nuclease activity"/>
    <property type="evidence" value="ECO:0007669"/>
    <property type="project" value="TreeGrafter"/>
</dbReference>
<dbReference type="AlphaFoldDB" id="A0A127B9M9"/>
<dbReference type="GO" id="GO:0016787">
    <property type="term" value="F:hydrolase activity"/>
    <property type="evidence" value="ECO:0007669"/>
    <property type="project" value="UniProtKB-KW"/>
</dbReference>
<dbReference type="SUPFAM" id="SSF88723">
    <property type="entry name" value="PIN domain-like"/>
    <property type="match status" value="1"/>
</dbReference>
<dbReference type="PANTHER" id="PTHR42740:SF2">
    <property type="entry name" value="RIBONUCLEASE VAPC1"/>
    <property type="match status" value="1"/>
</dbReference>
<evidence type="ECO:0000256" key="3">
    <source>
        <dbReference type="ARBA" id="ARBA00022723"/>
    </source>
</evidence>
<reference evidence="7" key="1">
    <citation type="submission" date="2015-02" db="EMBL/GenBank/DDBJ databases">
        <title>Pyrococcus kukulkanii sp. nov., a novel hyperthermophilic archaeon isolated from a deep-sea hydrothermal vent at the Guaymas Basin.</title>
        <authorList>
            <person name="Oger P.M."/>
            <person name="Callac N."/>
            <person name="Jebbar M."/>
            <person name="Godfroy A."/>
        </authorList>
    </citation>
    <scope>NUCLEOTIDE SEQUENCE [LARGE SCALE GENOMIC DNA]</scope>
    <source>
        <strain evidence="7">NCB100</strain>
    </source>
</reference>
<gene>
    <name evidence="6" type="ORF">TQ32_05740</name>
</gene>
<evidence type="ECO:0000256" key="4">
    <source>
        <dbReference type="ARBA" id="ARBA00022801"/>
    </source>
</evidence>
<name>A0A127B9M9_9EURY</name>
<proteinExistence type="predicted"/>
<dbReference type="PATRIC" id="fig|1609559.3.peg.1203"/>
<keyword evidence="1" id="KW-1277">Toxin-antitoxin system</keyword>
<dbReference type="GeneID" id="28491317"/>
<dbReference type="RefSeq" id="WP_068322148.1">
    <property type="nucleotide sequence ID" value="NZ_CP010835.1"/>
</dbReference>
<keyword evidence="3" id="KW-0479">Metal-binding</keyword>
<keyword evidence="6" id="KW-0238">DNA-binding</keyword>
<evidence type="ECO:0000256" key="2">
    <source>
        <dbReference type="ARBA" id="ARBA00022722"/>
    </source>
</evidence>
<evidence type="ECO:0000313" key="7">
    <source>
        <dbReference type="Proteomes" id="UP000070587"/>
    </source>
</evidence>
<accession>A0A127B9M9</accession>
<dbReference type="GO" id="GO:0003677">
    <property type="term" value="F:DNA binding"/>
    <property type="evidence" value="ECO:0007669"/>
    <property type="project" value="UniProtKB-KW"/>
</dbReference>
<protein>
    <submittedName>
        <fullName evidence="6">DNA-binding protein</fullName>
    </submittedName>
</protein>
<dbReference type="InterPro" id="IPR051749">
    <property type="entry name" value="PINc/VapC_TA_RNase"/>
</dbReference>
<dbReference type="GO" id="GO:0046872">
    <property type="term" value="F:metal ion binding"/>
    <property type="evidence" value="ECO:0007669"/>
    <property type="project" value="UniProtKB-KW"/>
</dbReference>
<keyword evidence="5" id="KW-0460">Magnesium</keyword>
<evidence type="ECO:0000256" key="5">
    <source>
        <dbReference type="ARBA" id="ARBA00022842"/>
    </source>
</evidence>
<dbReference type="OrthoDB" id="371667at2157"/>
<organism evidence="6 7">
    <name type="scientific">Pyrococcus kukulkanii</name>
    <dbReference type="NCBI Taxonomy" id="1609559"/>
    <lineage>
        <taxon>Archaea</taxon>
        <taxon>Methanobacteriati</taxon>
        <taxon>Methanobacteriota</taxon>
        <taxon>Thermococci</taxon>
        <taxon>Thermococcales</taxon>
        <taxon>Thermococcaceae</taxon>
        <taxon>Pyrococcus</taxon>
    </lineage>
</organism>
<dbReference type="EMBL" id="CP010835">
    <property type="protein sequence ID" value="AMM54028.1"/>
    <property type="molecule type" value="Genomic_DNA"/>
</dbReference>
<evidence type="ECO:0000313" key="6">
    <source>
        <dbReference type="EMBL" id="AMM54028.1"/>
    </source>
</evidence>
<dbReference type="Gene3D" id="3.40.50.1010">
    <property type="entry name" value="5'-nuclease"/>
    <property type="match status" value="1"/>
</dbReference>
<reference evidence="6 7" key="2">
    <citation type="journal article" date="2016" name="Int. J. Syst. Evol. Microbiol.">
        <title>Pyrococcus kukulkanii sp. nov., a hyperthermophilic, piezophilic archaeon isolated from a deep-sea hydrothermal vent.</title>
        <authorList>
            <person name="Callac N."/>
            <person name="Oger P."/>
            <person name="Lesongeur F."/>
            <person name="Rattray J.E."/>
            <person name="Vannier P."/>
            <person name="Michoud G."/>
            <person name="Beauverger M."/>
            <person name="Gayet N."/>
            <person name="Rouxel O."/>
            <person name="Jebbar M."/>
            <person name="Godfroy A."/>
        </authorList>
    </citation>
    <scope>NUCLEOTIDE SEQUENCE [LARGE SCALE GENOMIC DNA]</scope>
    <source>
        <strain evidence="6 7">NCB100</strain>
    </source>
</reference>
<dbReference type="KEGG" id="pyc:TQ32_05740"/>
<evidence type="ECO:0000256" key="1">
    <source>
        <dbReference type="ARBA" id="ARBA00022649"/>
    </source>
</evidence>
<dbReference type="Proteomes" id="UP000070587">
    <property type="component" value="Chromosome"/>
</dbReference>
<sequence>MVVLDTNIVIERVKNRQEINENITGVTFVEYPAIVRYKRFYGNILFPTFEDILLAHNIQISLLKIGKPKPFADLVIASICINNGEELVTRDSDFLDIAEVSDLKLKFIS</sequence>
<dbReference type="PANTHER" id="PTHR42740">
    <property type="entry name" value="RIBONUCLEASE VAPC3"/>
    <property type="match status" value="1"/>
</dbReference>